<feature type="domain" description="C2H2-type" evidence="10">
    <location>
        <begin position="405"/>
        <end position="432"/>
    </location>
</feature>
<keyword evidence="2" id="KW-0677">Repeat</keyword>
<feature type="compositionally biased region" description="Polar residues" evidence="9">
    <location>
        <begin position="575"/>
        <end position="584"/>
    </location>
</feature>
<feature type="domain" description="C2H2-type" evidence="10">
    <location>
        <begin position="891"/>
        <end position="918"/>
    </location>
</feature>
<evidence type="ECO:0000256" key="2">
    <source>
        <dbReference type="ARBA" id="ARBA00022737"/>
    </source>
</evidence>
<feature type="domain" description="C2H2-type" evidence="10">
    <location>
        <begin position="489"/>
        <end position="516"/>
    </location>
</feature>
<feature type="domain" description="C2H2-type" evidence="10">
    <location>
        <begin position="1508"/>
        <end position="1535"/>
    </location>
</feature>
<feature type="domain" description="C2H2-type" evidence="10">
    <location>
        <begin position="1440"/>
        <end position="1467"/>
    </location>
</feature>
<feature type="domain" description="C2H2-type" evidence="10">
    <location>
        <begin position="2371"/>
        <end position="2398"/>
    </location>
</feature>
<feature type="domain" description="C2H2-type" evidence="10">
    <location>
        <begin position="751"/>
        <end position="778"/>
    </location>
</feature>
<dbReference type="InterPro" id="IPR036051">
    <property type="entry name" value="KRAB_dom_sf"/>
</dbReference>
<dbReference type="InterPro" id="IPR013087">
    <property type="entry name" value="Znf_C2H2_type"/>
</dbReference>
<dbReference type="Gene3D" id="3.30.160.60">
    <property type="entry name" value="Classic Zinc Finger"/>
    <property type="match status" value="40"/>
</dbReference>
<feature type="compositionally biased region" description="Gly residues" evidence="9">
    <location>
        <begin position="608"/>
        <end position="620"/>
    </location>
</feature>
<feature type="region of interest" description="Disordered" evidence="9">
    <location>
        <begin position="1"/>
        <end position="24"/>
    </location>
</feature>
<evidence type="ECO:0000256" key="3">
    <source>
        <dbReference type="ARBA" id="ARBA00022771"/>
    </source>
</evidence>
<dbReference type="RefSeq" id="XP_060549371.1">
    <property type="nucleotide sequence ID" value="XM_060693388.1"/>
</dbReference>
<feature type="domain" description="KRAB" evidence="12">
    <location>
        <begin position="1256"/>
        <end position="1332"/>
    </location>
</feature>
<keyword evidence="4" id="KW-0862">Zinc</keyword>
<dbReference type="SMART" id="SM00431">
    <property type="entry name" value="SCAN"/>
    <property type="match status" value="4"/>
</dbReference>
<dbReference type="SUPFAM" id="SSF109640">
    <property type="entry name" value="KRAB domain (Kruppel-associated box)"/>
    <property type="match status" value="3"/>
</dbReference>
<evidence type="ECO:0000256" key="1">
    <source>
        <dbReference type="ARBA" id="ARBA00022723"/>
    </source>
</evidence>
<evidence type="ECO:0000256" key="5">
    <source>
        <dbReference type="ARBA" id="ARBA00023015"/>
    </source>
</evidence>
<feature type="domain" description="SCAN box" evidence="11">
    <location>
        <begin position="1121"/>
        <end position="1197"/>
    </location>
</feature>
<dbReference type="InterPro" id="IPR038269">
    <property type="entry name" value="SCAN_sf"/>
</dbReference>
<feature type="domain" description="SCAN box" evidence="11">
    <location>
        <begin position="29"/>
        <end position="105"/>
    </location>
</feature>
<feature type="compositionally biased region" description="Basic and acidic residues" evidence="9">
    <location>
        <begin position="533"/>
        <end position="542"/>
    </location>
</feature>
<feature type="domain" description="C2H2-type" evidence="10">
    <location>
        <begin position="947"/>
        <end position="974"/>
    </location>
</feature>
<evidence type="ECO:0000256" key="7">
    <source>
        <dbReference type="ARBA" id="ARBA00023242"/>
    </source>
</evidence>
<feature type="domain" description="C2H2-type" evidence="10">
    <location>
        <begin position="1620"/>
        <end position="1647"/>
    </location>
</feature>
<dbReference type="InterPro" id="IPR001909">
    <property type="entry name" value="KRAB"/>
</dbReference>
<dbReference type="GeneID" id="117670018"/>
<dbReference type="PROSITE" id="PS50805">
    <property type="entry name" value="KRAB"/>
    <property type="match status" value="3"/>
</dbReference>
<feature type="region of interest" description="Disordered" evidence="9">
    <location>
        <begin position="533"/>
        <end position="556"/>
    </location>
</feature>
<feature type="domain" description="C2H2-type" evidence="10">
    <location>
        <begin position="2399"/>
        <end position="2426"/>
    </location>
</feature>
<dbReference type="Gene3D" id="6.10.140.140">
    <property type="match status" value="3"/>
</dbReference>
<dbReference type="Pfam" id="PF01352">
    <property type="entry name" value="KRAB"/>
    <property type="match status" value="3"/>
</dbReference>
<dbReference type="SUPFAM" id="SSF47353">
    <property type="entry name" value="Retrovirus capsid dimerization domain-like"/>
    <property type="match status" value="4"/>
</dbReference>
<feature type="domain" description="C2H2-type" evidence="10">
    <location>
        <begin position="433"/>
        <end position="460"/>
    </location>
</feature>
<keyword evidence="13" id="KW-1185">Reference proteome</keyword>
<organism evidence="13 14">
    <name type="scientific">Pantherophis guttatus</name>
    <name type="common">Corn snake</name>
    <name type="synonym">Elaphe guttata</name>
    <dbReference type="NCBI Taxonomy" id="94885"/>
    <lineage>
        <taxon>Eukaryota</taxon>
        <taxon>Metazoa</taxon>
        <taxon>Chordata</taxon>
        <taxon>Craniata</taxon>
        <taxon>Vertebrata</taxon>
        <taxon>Euteleostomi</taxon>
        <taxon>Lepidosauria</taxon>
        <taxon>Squamata</taxon>
        <taxon>Bifurcata</taxon>
        <taxon>Unidentata</taxon>
        <taxon>Episquamata</taxon>
        <taxon>Toxicofera</taxon>
        <taxon>Serpentes</taxon>
        <taxon>Colubroidea</taxon>
        <taxon>Colubridae</taxon>
        <taxon>Colubrinae</taxon>
        <taxon>Pantherophis</taxon>
    </lineage>
</organism>
<dbReference type="Pfam" id="PF00096">
    <property type="entry name" value="zf-C2H2"/>
    <property type="match status" value="29"/>
</dbReference>
<name>A0ABM3ZLY3_PANGU</name>
<feature type="domain" description="C2H2-type" evidence="10">
    <location>
        <begin position="2065"/>
        <end position="2092"/>
    </location>
</feature>
<evidence type="ECO:0000256" key="9">
    <source>
        <dbReference type="SAM" id="MobiDB-lite"/>
    </source>
</evidence>
<feature type="domain" description="C2H2-type" evidence="10">
    <location>
        <begin position="1356"/>
        <end position="1383"/>
    </location>
</feature>
<accession>A0ABM3ZLY3</accession>
<keyword evidence="5" id="KW-0805">Transcription regulation</keyword>
<feature type="domain" description="C2H2-type" evidence="10">
    <location>
        <begin position="377"/>
        <end position="404"/>
    </location>
</feature>
<feature type="domain" description="C2H2-type" evidence="10">
    <location>
        <begin position="2315"/>
        <end position="2342"/>
    </location>
</feature>
<dbReference type="SMART" id="SM00355">
    <property type="entry name" value="ZnF_C2H2"/>
    <property type="match status" value="42"/>
</dbReference>
<feature type="domain" description="C2H2-type" evidence="10">
    <location>
        <begin position="1676"/>
        <end position="1703"/>
    </location>
</feature>
<feature type="domain" description="C2H2-type" evidence="10">
    <location>
        <begin position="807"/>
        <end position="834"/>
    </location>
</feature>
<feature type="domain" description="KRAB" evidence="12">
    <location>
        <begin position="162"/>
        <end position="239"/>
    </location>
</feature>
<evidence type="ECO:0000256" key="8">
    <source>
        <dbReference type="PROSITE-ProRule" id="PRU00042"/>
    </source>
</evidence>
<dbReference type="PROSITE" id="PS50804">
    <property type="entry name" value="SCAN_BOX"/>
    <property type="match status" value="4"/>
</dbReference>
<feature type="domain" description="C2H2-type" evidence="10">
    <location>
        <begin position="265"/>
        <end position="292"/>
    </location>
</feature>
<dbReference type="Pfam" id="PF13912">
    <property type="entry name" value="zf-C2H2_6"/>
    <property type="match status" value="1"/>
</dbReference>
<dbReference type="Gene3D" id="1.10.4020.10">
    <property type="entry name" value="DNA breaking-rejoining enzymes"/>
    <property type="match status" value="4"/>
</dbReference>
<feature type="domain" description="C2H2-type" evidence="10">
    <location>
        <begin position="1412"/>
        <end position="1439"/>
    </location>
</feature>
<dbReference type="CDD" id="cd07765">
    <property type="entry name" value="KRAB_A-box"/>
    <property type="match status" value="3"/>
</dbReference>
<feature type="domain" description="C2H2-type" evidence="10">
    <location>
        <begin position="1468"/>
        <end position="1495"/>
    </location>
</feature>
<evidence type="ECO:0000259" key="12">
    <source>
        <dbReference type="PROSITE" id="PS50805"/>
    </source>
</evidence>
<dbReference type="SMART" id="SM00349">
    <property type="entry name" value="KRAB"/>
    <property type="match status" value="3"/>
</dbReference>
<dbReference type="Proteomes" id="UP001652622">
    <property type="component" value="Unplaced"/>
</dbReference>
<feature type="domain" description="C2H2-type" evidence="10">
    <location>
        <begin position="2231"/>
        <end position="2258"/>
    </location>
</feature>
<dbReference type="InterPro" id="IPR003309">
    <property type="entry name" value="SCAN_dom"/>
</dbReference>
<evidence type="ECO:0000259" key="11">
    <source>
        <dbReference type="PROSITE" id="PS50804"/>
    </source>
</evidence>
<dbReference type="PROSITE" id="PS50157">
    <property type="entry name" value="ZINC_FINGER_C2H2_2"/>
    <property type="match status" value="42"/>
</dbReference>
<feature type="domain" description="C2H2-type" evidence="10">
    <location>
        <begin position="1592"/>
        <end position="1619"/>
    </location>
</feature>
<feature type="domain" description="C2H2-type" evidence="10">
    <location>
        <begin position="2203"/>
        <end position="2230"/>
    </location>
</feature>
<dbReference type="PROSITE" id="PS00028">
    <property type="entry name" value="ZINC_FINGER_C2H2_1"/>
    <property type="match status" value="35"/>
</dbReference>
<feature type="domain" description="C2H2-type" evidence="10">
    <location>
        <begin position="349"/>
        <end position="376"/>
    </location>
</feature>
<keyword evidence="7" id="KW-0539">Nucleus</keyword>
<evidence type="ECO:0000256" key="6">
    <source>
        <dbReference type="ARBA" id="ARBA00023163"/>
    </source>
</evidence>
<feature type="domain" description="SCAN box" evidence="11">
    <location>
        <begin position="1753"/>
        <end position="1829"/>
    </location>
</feature>
<reference evidence="14" key="1">
    <citation type="submission" date="2025-08" db="UniProtKB">
        <authorList>
            <consortium name="RefSeq"/>
        </authorList>
    </citation>
    <scope>IDENTIFICATION</scope>
    <source>
        <tissue evidence="14">Blood</tissue>
    </source>
</reference>
<feature type="domain" description="C2H2-type" evidence="10">
    <location>
        <begin position="461"/>
        <end position="488"/>
    </location>
</feature>
<evidence type="ECO:0000259" key="10">
    <source>
        <dbReference type="PROSITE" id="PS50157"/>
    </source>
</evidence>
<dbReference type="SUPFAM" id="SSF57667">
    <property type="entry name" value="beta-beta-alpha zinc fingers"/>
    <property type="match status" value="23"/>
</dbReference>
<sequence length="2489" mass="281613">MEARGSPFQAGSGGPSGLPEEPHSPEAERWRFRSCVSREAEGPRALCSRLYGLCRGWLRPERSSKAEMLDLVVLEQLLALLPPELAGWLRECGAESCAQAVALAEGCLLGPAAAPEPRKGQQLQEPYVGEMSAEYQGRDQSSCSVELFFRRIQLGTACQSYVTFEEVAVEFTEEEWALLDCGQKALCTKVMLDVSRNIASITDDGDCNGLENKKDKQLKLLKWPRGVSAESHSFSFTIPKIRNTEHKPQRSVKCERDFRLSKKMKLCMNCGKSFSSKSILNCPQRSHIGERLYKCPECEKSFCQKTEMICPKKIHTGHRPYNCLECGKSFFENSDLTQHQRIHTAEKPYKCLECGKSFTQKGKLNSHKKIHTGERPYKCMETGKMFIDSWHLTLHQRMHTGKRPYKCLECGKSFNWSNNLIRHERIHTGQRPYKCMECGKRFAQATHLNSHKRIHTGERPYTCMVCGKSFAQKAYLNDHERIHTGERPYKCTECGSDFRTRHNLSRHQRIHTNEKTWLHGVWKESYREHTSTFRRGLRERETPGGQKPQSKQVLSQGALLTSAQLNLHPTHHSRSLQQPFSTLASPPRHSRRNGPPRAFNRPKEAGRLGAGGSAVTEGGGLGGNFPRWGCAEAGDGMEFRGFPLQAGSGLPEEPHSPEAERWRFRSCVSREAEGPRALCSRLYGLCRGWLRPERSSKAEMLDLVVLEQLLALLPPELAGWLRECGAESCAQAVALAEGCLLGPAAAPEKLAKGRQCGKSFTQKGKLNSHKKIHTQERPYKCMECGKMFIDSWHLTLHQRMHTGERPYKCLECGKSFNWSNNLIRHERIHTGEKPYKCLRCGKSFAQTVHLNTHKRIHTGERPYKCLECGKRFSCSRSLIHHERIHTGEKPYKCMECGKNFTQAAHLNSHKRIHTGERPYKCTVCGKSFAQTAHLNSHKRIHTGERPYKCLECGKMFNCSRVLIHHERIHTGFTQRKNHINAWRVERVSLGKYVLPGTKGLTLEKPYKCTECGKSSARLENKNYSSVSGKARGICGGSDLQLLFFASEALREGSLAHFSPENGKGAGRLGGGGSAVTEGGGLGGSFPRWGCAEAGDGMEARGFPLQAGGGLPEEPRSPEAERCRFRSCVSREAEGPRALCSRLYGLCRGWLRPERSSKAEMLDLVVLEQLLALLPPELAGWLRECGAESCAQAVALAEGCLLGPAAAPEKLAKGRQLQEPFIGEISAELQGRGDPSNDSEEILFRRIQLEPPCQDSDPFEEVAMDFTEEEWALLDSGQKALCREVMLEVSMNLAALGDGDSDELGNEDEKQPPLLTLQKAPSAKSHAFSFTSPNIPHWKPHRFSEYEGDFSLSKMMEFCMNCGKSFISTSNLNCHQRSHIDERLCTCPECEKSFCQKPEMICPKMIHTGYRPYNCLECGKSFFENSDLTRHQRIHTTDKPYKCLECGKSFTQKGKLNSHKKIHTGERPYKCMECGKTFIDNWHLTFHQRMHTGERPYKCLAIHTGEKPYKCIECGKSFAQTVQLNAHKRMHTGERPYKCLVCGKSFNWSRGLIHHERIHTGERPYKCTECGKSFSQAAHLSTHKKIHTGERPYKCLVCGKSFARKGCLAGHETIHTGDKPYKCTECGKSFARTGHLYSHKRTHSVEKPYTCLECGKSFNWNRDLTRHKRVHTGERPYKCIECGRSFAQIGALNSHKRIHMEEGPYKCIPKAAASEGVSPRRGCAEAGDGMEARGFPLQAGSGLPEGPRSPEAERWRFRSCVSREAEGPRALCSRLYGLCRGWLRPERSSKAEMLDLVVLEQLLALLPPELAGWLRECGAESCAQAVALAEGCLLGPAAAPEKLAKGRQIQEPFMGEISAELHGTGDGSSPSKELFRRIQLGPPCQSSAPFEEVAVDFTEEEWALLDSGQKDLCREVMLEVSKNMATLGDGLENENDKQLRLMQMQTAKHEMEEMMFGHQRDPQIQVRSSSEDGEGISSISLPIEIHGFLTQQGKRKGKYGNREQSEFDLGECGRSQSTGKEYVTKQCGKYVNQFFSLALHTKLYGKHKAHTFVKFGRDFVLGRKIKLCMRCGKSFSSKSNLNRHQRVHTGDKPHKCMECGKQFSQKGHLTHHRRIHTGEKPYTCTECGKSFAQKGQLSSHRRIHTGERLYKCVECGKRFIENRDLICRERINLERSQYRCMECEKSFTDNFTHHERIHPIETPYKCMSCGKGFTQKGHLTRHERIHSGERPYKCRECGKSFAEEGRLNSHKRIHTGERPYKCIECEKSFTQKEHLTCHERVHTGEKPYKCTECGKGFSRNSYLNRHQRIHTGEKPYGCRECGKRFIENRELTSHQRIHTGNRPYKCLVCGKSFFGNKDLIRHQMIHIGDKPFKCLECGKSFTERGKLISHKSVHSGERPYKCLECGKSFTQKGKLNSHKRIHTGEGPYKCMEYEDSFMDNKDLNHHQRIHTGESPYKCSEDEKTFLTTAGPLFVMKTSTQEEIINVWNVE</sequence>
<keyword evidence="3 8" id="KW-0863">Zinc-finger</keyword>
<protein>
    <submittedName>
        <fullName evidence="14">Uncharacterized protein LOC117670018</fullName>
    </submittedName>
</protein>
<feature type="domain" description="C2H2-type" evidence="10">
    <location>
        <begin position="1536"/>
        <end position="1563"/>
    </location>
</feature>
<feature type="compositionally biased region" description="Polar residues" evidence="9">
    <location>
        <begin position="547"/>
        <end position="556"/>
    </location>
</feature>
<keyword evidence="6" id="KW-0804">Transcription</keyword>
<feature type="domain" description="C2H2-type" evidence="10">
    <location>
        <begin position="2287"/>
        <end position="2314"/>
    </location>
</feature>
<feature type="domain" description="C2H2-type" evidence="10">
    <location>
        <begin position="2093"/>
        <end position="2120"/>
    </location>
</feature>
<feature type="domain" description="SCAN box" evidence="11">
    <location>
        <begin position="661"/>
        <end position="737"/>
    </location>
</feature>
<dbReference type="PANTHER" id="PTHR23226:SF377">
    <property type="entry name" value="ZINC FINGER AND SCAN DOMAIN-CONTAINING PROTEIN 20"/>
    <property type="match status" value="1"/>
</dbReference>
<feature type="domain" description="C2H2-type" evidence="10">
    <location>
        <begin position="1564"/>
        <end position="1591"/>
    </location>
</feature>
<feature type="domain" description="C2H2-type" evidence="10">
    <location>
        <begin position="293"/>
        <end position="320"/>
    </location>
</feature>
<feature type="domain" description="C2H2-type" evidence="10">
    <location>
        <begin position="1648"/>
        <end position="1675"/>
    </location>
</feature>
<feature type="domain" description="C2H2-type" evidence="10">
    <location>
        <begin position="2427"/>
        <end position="2454"/>
    </location>
</feature>
<feature type="domain" description="C2H2-type" evidence="10">
    <location>
        <begin position="2259"/>
        <end position="2286"/>
    </location>
</feature>
<dbReference type="Pfam" id="PF02023">
    <property type="entry name" value="SCAN"/>
    <property type="match status" value="4"/>
</dbReference>
<keyword evidence="1" id="KW-0479">Metal-binding</keyword>
<feature type="domain" description="C2H2-type" evidence="10">
    <location>
        <begin position="835"/>
        <end position="862"/>
    </location>
</feature>
<feature type="region of interest" description="Disordered" evidence="9">
    <location>
        <begin position="570"/>
        <end position="620"/>
    </location>
</feature>
<feature type="domain" description="C2H2-type" evidence="10">
    <location>
        <begin position="321"/>
        <end position="348"/>
    </location>
</feature>
<feature type="domain" description="C2H2-type" evidence="10">
    <location>
        <begin position="1384"/>
        <end position="1411"/>
    </location>
</feature>
<evidence type="ECO:0000256" key="4">
    <source>
        <dbReference type="ARBA" id="ARBA00022833"/>
    </source>
</evidence>
<feature type="domain" description="C2H2-type" evidence="10">
    <location>
        <begin position="863"/>
        <end position="890"/>
    </location>
</feature>
<feature type="domain" description="C2H2-type" evidence="10">
    <location>
        <begin position="919"/>
        <end position="946"/>
    </location>
</feature>
<gene>
    <name evidence="14" type="primary">LOC117670018</name>
</gene>
<dbReference type="PANTHER" id="PTHR23226">
    <property type="entry name" value="ZINC FINGER AND SCAN DOMAIN-CONTAINING"/>
    <property type="match status" value="1"/>
</dbReference>
<evidence type="ECO:0000313" key="14">
    <source>
        <dbReference type="RefSeq" id="XP_060549371.1"/>
    </source>
</evidence>
<feature type="domain" description="C2H2-type" evidence="10">
    <location>
        <begin position="2149"/>
        <end position="2176"/>
    </location>
</feature>
<feature type="domain" description="C2H2-type" evidence="10">
    <location>
        <begin position="779"/>
        <end position="806"/>
    </location>
</feature>
<evidence type="ECO:0000313" key="13">
    <source>
        <dbReference type="Proteomes" id="UP001652622"/>
    </source>
</evidence>
<feature type="domain" description="KRAB" evidence="12">
    <location>
        <begin position="1887"/>
        <end position="1959"/>
    </location>
</feature>
<feature type="domain" description="C2H2-type" evidence="10">
    <location>
        <begin position="2121"/>
        <end position="2148"/>
    </location>
</feature>
<dbReference type="InterPro" id="IPR036236">
    <property type="entry name" value="Znf_C2H2_sf"/>
</dbReference>
<feature type="domain" description="C2H2-type" evidence="10">
    <location>
        <begin position="2343"/>
        <end position="2370"/>
    </location>
</feature>
<proteinExistence type="predicted"/>